<reference evidence="7" key="2">
    <citation type="submission" date="2023-06" db="EMBL/GenBank/DDBJ databases">
        <title>Survivors Of The Sea: Transcriptome response of Skeletonema marinoi to long-term dormancy.</title>
        <authorList>
            <person name="Pinder M.I.M."/>
            <person name="Kourtchenko O."/>
            <person name="Robertson E.K."/>
            <person name="Larsson T."/>
            <person name="Maumus F."/>
            <person name="Osuna-Cruz C.M."/>
            <person name="Vancaester E."/>
            <person name="Stenow R."/>
            <person name="Vandepoele K."/>
            <person name="Ploug H."/>
            <person name="Bruchert V."/>
            <person name="Godhe A."/>
            <person name="Topel M."/>
        </authorList>
    </citation>
    <scope>NUCLEOTIDE SEQUENCE</scope>
    <source>
        <strain evidence="7">R05AC</strain>
    </source>
</reference>
<gene>
    <name evidence="7" type="ORF">QTG54_014342</name>
    <name evidence="5" type="ORF">SMAR0320_LOCUS4366</name>
    <name evidence="6" type="ORF">SMAR0320_LOCUS4367</name>
</gene>
<accession>A0A6U3TQ41</accession>
<dbReference type="SUPFAM" id="SSF81333">
    <property type="entry name" value="F1F0 ATP synthase subunit C"/>
    <property type="match status" value="1"/>
</dbReference>
<dbReference type="Proteomes" id="UP001224775">
    <property type="component" value="Unassembled WGS sequence"/>
</dbReference>
<keyword evidence="3" id="KW-0406">Ion transport</keyword>
<evidence type="ECO:0000313" key="5">
    <source>
        <dbReference type="EMBL" id="CAD9583769.1"/>
    </source>
</evidence>
<sequence length="157" mass="16510">MSSDPTLLAGLGCALAVFLCGLGAAYATSHASSFALRHQDLMAMVPVVQAGVLAVYGIIIAYLIQSKITDALSTADAYKFFTAGLSVGLACLASGFGMGKFLKQCNAEELFFVRKGRAEPKQGSASKKFSFTTFVLCLIYLEAIGLYGLIVALYLVG</sequence>
<name>A0A6U3TQ41_9STRA</name>
<keyword evidence="4" id="KW-0812">Transmembrane</keyword>
<proteinExistence type="inferred from homology"/>
<dbReference type="AlphaFoldDB" id="A0A6U3TQ41"/>
<evidence type="ECO:0000313" key="8">
    <source>
        <dbReference type="Proteomes" id="UP001224775"/>
    </source>
</evidence>
<protein>
    <submittedName>
        <fullName evidence="7">V-type proton ATPase 16 kDa proteolipid subunit c</fullName>
    </submittedName>
</protein>
<keyword evidence="4" id="KW-0472">Membrane</keyword>
<dbReference type="EMBL" id="HBGZ01006222">
    <property type="protein sequence ID" value="CAD9583771.1"/>
    <property type="molecule type" value="Transcribed_RNA"/>
</dbReference>
<dbReference type="Gene3D" id="1.20.120.610">
    <property type="entry name" value="lithium bound rotor ring of v- atpase"/>
    <property type="match status" value="1"/>
</dbReference>
<keyword evidence="8" id="KW-1185">Reference proteome</keyword>
<feature type="transmembrane region" description="Helical" evidence="4">
    <location>
        <begin position="129"/>
        <end position="156"/>
    </location>
</feature>
<feature type="transmembrane region" description="Helical" evidence="4">
    <location>
        <begin position="43"/>
        <end position="65"/>
    </location>
</feature>
<evidence type="ECO:0000313" key="7">
    <source>
        <dbReference type="EMBL" id="KAK1734882.1"/>
    </source>
</evidence>
<evidence type="ECO:0000256" key="3">
    <source>
        <dbReference type="ARBA" id="ARBA00023065"/>
    </source>
</evidence>
<dbReference type="EMBL" id="HBGZ01006221">
    <property type="protein sequence ID" value="CAD9583769.1"/>
    <property type="molecule type" value="Transcribed_RNA"/>
</dbReference>
<feature type="transmembrane region" description="Helical" evidence="4">
    <location>
        <begin position="77"/>
        <end position="96"/>
    </location>
</feature>
<keyword evidence="4" id="KW-1133">Transmembrane helix</keyword>
<reference evidence="5" key="1">
    <citation type="submission" date="2021-01" db="EMBL/GenBank/DDBJ databases">
        <authorList>
            <person name="Corre E."/>
            <person name="Pelletier E."/>
            <person name="Niang G."/>
            <person name="Scheremetjew M."/>
            <person name="Finn R."/>
            <person name="Kale V."/>
            <person name="Holt S."/>
            <person name="Cochrane G."/>
            <person name="Meng A."/>
            <person name="Brown T."/>
            <person name="Cohen L."/>
        </authorList>
    </citation>
    <scope>NUCLEOTIDE SEQUENCE</scope>
    <source>
        <strain evidence="5">SM1012Den-03</strain>
    </source>
</reference>
<dbReference type="PANTHER" id="PTHR10263">
    <property type="entry name" value="V-TYPE PROTON ATPASE PROTEOLIPID SUBUNIT"/>
    <property type="match status" value="1"/>
</dbReference>
<organism evidence="5">
    <name type="scientific">Skeletonema marinoi</name>
    <dbReference type="NCBI Taxonomy" id="267567"/>
    <lineage>
        <taxon>Eukaryota</taxon>
        <taxon>Sar</taxon>
        <taxon>Stramenopiles</taxon>
        <taxon>Ochrophyta</taxon>
        <taxon>Bacillariophyta</taxon>
        <taxon>Coscinodiscophyceae</taxon>
        <taxon>Thalassiosirophycidae</taxon>
        <taxon>Thalassiosirales</taxon>
        <taxon>Skeletonemataceae</taxon>
        <taxon>Skeletonema</taxon>
        <taxon>Skeletonema marinoi-dohrnii complex</taxon>
    </lineage>
</organism>
<dbReference type="InterPro" id="IPR035921">
    <property type="entry name" value="F/V-ATP_Csub_sf"/>
</dbReference>
<evidence type="ECO:0000313" key="6">
    <source>
        <dbReference type="EMBL" id="CAD9583771.1"/>
    </source>
</evidence>
<keyword evidence="2" id="KW-0813">Transport</keyword>
<evidence type="ECO:0000256" key="1">
    <source>
        <dbReference type="ARBA" id="ARBA00007296"/>
    </source>
</evidence>
<evidence type="ECO:0000256" key="2">
    <source>
        <dbReference type="ARBA" id="ARBA00022448"/>
    </source>
</evidence>
<dbReference type="GO" id="GO:0006811">
    <property type="term" value="P:monoatomic ion transport"/>
    <property type="evidence" value="ECO:0007669"/>
    <property type="project" value="UniProtKB-KW"/>
</dbReference>
<comment type="similarity">
    <text evidence="1">Belongs to the V-ATPase proteolipid subunit family.</text>
</comment>
<dbReference type="EMBL" id="JATAAI010000036">
    <property type="protein sequence ID" value="KAK1734882.1"/>
    <property type="molecule type" value="Genomic_DNA"/>
</dbReference>
<evidence type="ECO:0000256" key="4">
    <source>
        <dbReference type="SAM" id="Phobius"/>
    </source>
</evidence>